<keyword evidence="1" id="KW-0472">Membrane</keyword>
<dbReference type="AlphaFoldDB" id="D3SVM0"/>
<name>D3SVM0_NATMM</name>
<dbReference type="HOGENOM" id="CLU_3302827_0_0_2"/>
<keyword evidence="1" id="KW-0812">Transmembrane</keyword>
<dbReference type="EMBL" id="CP001932">
    <property type="protein sequence ID" value="ADD05628.1"/>
    <property type="molecule type" value="Genomic_DNA"/>
</dbReference>
<protein>
    <submittedName>
        <fullName evidence="3">High-affinity nickel-transporter</fullName>
    </submittedName>
</protein>
<accession>D3SVM0</accession>
<organism evidence="2 4">
    <name type="scientific">Natrialba magadii (strain ATCC 43099 / DSM 3394 / CCM 3739 / CIP 104546 / IAM 13178 / JCM 8861 / NBRC 102185 / NCIMB 2190 / MS3)</name>
    <name type="common">Natronobacterium magadii</name>
    <dbReference type="NCBI Taxonomy" id="547559"/>
    <lineage>
        <taxon>Archaea</taxon>
        <taxon>Methanobacteriati</taxon>
        <taxon>Methanobacteriota</taxon>
        <taxon>Stenosarchaea group</taxon>
        <taxon>Halobacteria</taxon>
        <taxon>Halobacteriales</taxon>
        <taxon>Natrialbaceae</taxon>
        <taxon>Natrialba</taxon>
    </lineage>
</organism>
<reference evidence="2 4" key="2">
    <citation type="journal article" date="2012" name="BMC Genomics">
        <title>A comparative genomics perspective on the genetic content of the alkaliphilic haloarchaeon Natrialba magadii ATCC 43099T.</title>
        <authorList>
            <person name="Siddaramappa S."/>
            <person name="Challacombe J.F."/>
            <person name="Decastro R.E."/>
            <person name="Pfeiffer F."/>
            <person name="Sastre D.E."/>
            <person name="Gimenez M.I."/>
            <person name="Paggi R.A."/>
            <person name="Detter J.C."/>
            <person name="Davenport K.W."/>
            <person name="Goodwin L.A."/>
            <person name="Kyrpides N."/>
            <person name="Tapia R."/>
            <person name="Pitluck S."/>
            <person name="Lucas S."/>
            <person name="Woyke T."/>
            <person name="Maupin-Furlow J.A."/>
        </authorList>
    </citation>
    <scope>NUCLEOTIDE SEQUENCE [LARGE SCALE GENOMIC DNA]</scope>
    <source>
        <strain evidence="2">ATCC 43099</strain>
        <strain evidence="4">ATCC 43099 / DSM 3394 / CCM 3739 / CIP 104546 / IAM 13178 / JCM 8861 / NBRC 102185 / NCIMB 2190 / MS3</strain>
    </source>
</reference>
<keyword evidence="4" id="KW-1185">Reference proteome</keyword>
<reference evidence="2" key="4">
    <citation type="submission" date="2016-09" db="EMBL/GenBank/DDBJ databases">
        <authorList>
            <person name="Pfeiffer F."/>
        </authorList>
    </citation>
    <scope>NUCLEOTIDE SEQUENCE</scope>
    <source>
        <strain evidence="2">ATCC 43099</strain>
    </source>
</reference>
<dbReference type="Proteomes" id="UP000001879">
    <property type="component" value="Chromosome"/>
</dbReference>
<gene>
    <name evidence="2" type="ordered locus">Nmag_2058</name>
    <name evidence="3" type="ORF">C500_10124</name>
</gene>
<keyword evidence="1" id="KW-1133">Transmembrane helix</keyword>
<feature type="transmembrane region" description="Helical" evidence="1">
    <location>
        <begin position="6"/>
        <end position="26"/>
    </location>
</feature>
<evidence type="ECO:0000313" key="2">
    <source>
        <dbReference type="EMBL" id="ADD05628.1"/>
    </source>
</evidence>
<reference evidence="3 5" key="3">
    <citation type="journal article" date="2014" name="PLoS Genet.">
        <title>Phylogenetically driven sequencing of extremely halophilic archaea reveals strategies for static and dynamic osmo-response.</title>
        <authorList>
            <person name="Becker E.A."/>
            <person name="Seitzer P.M."/>
            <person name="Tritt A."/>
            <person name="Larsen D."/>
            <person name="Krusor M."/>
            <person name="Yao A.I."/>
            <person name="Wu D."/>
            <person name="Madern D."/>
            <person name="Eisen J.A."/>
            <person name="Darling A.E."/>
            <person name="Facciotti M.T."/>
        </authorList>
    </citation>
    <scope>NUCLEOTIDE SEQUENCE [LARGE SCALE GENOMIC DNA]</scope>
    <source>
        <strain evidence="5">ATCC 43099 / DSM 3394 / CCM 3739 / CIP 104546 / IAM 13178 / JCM 8861 / NBRC 102185 / NCIMB 2190 / MS3</strain>
        <strain evidence="3">MS-3</strain>
    </source>
</reference>
<sequence length="39" mass="4779">MMETLAMAVYTIMALLIIGIPTWYIWRWNIQQYREKDNT</sequence>
<dbReference type="KEGG" id="nmg:Nmag_2058"/>
<proteinExistence type="predicted"/>
<evidence type="ECO:0000256" key="1">
    <source>
        <dbReference type="SAM" id="Phobius"/>
    </source>
</evidence>
<evidence type="ECO:0000313" key="5">
    <source>
        <dbReference type="Proteomes" id="UP000011543"/>
    </source>
</evidence>
<reference evidence="4" key="1">
    <citation type="submission" date="2010-02" db="EMBL/GenBank/DDBJ databases">
        <title>Complete sequence of chromosome of Natrialba magadii ATCC 43099.</title>
        <authorList>
            <consortium name="US DOE Joint Genome Institute"/>
            <person name="Lucas S."/>
            <person name="Copeland A."/>
            <person name="Lapidus A."/>
            <person name="Cheng J.-F."/>
            <person name="Bruce D."/>
            <person name="Goodwin L."/>
            <person name="Pitluck S."/>
            <person name="Davenport K."/>
            <person name="Saunders E."/>
            <person name="Detter J.C."/>
            <person name="Han C."/>
            <person name="Tapia R."/>
            <person name="Land M."/>
            <person name="Hauser L."/>
            <person name="Kyrpides N."/>
            <person name="Mikhailova N."/>
            <person name="De Castro R.E."/>
            <person name="Maupin-Furlow J.A."/>
            <person name="Woyke T."/>
        </authorList>
    </citation>
    <scope>NUCLEOTIDE SEQUENCE [LARGE SCALE GENOMIC DNA]</scope>
    <source>
        <strain evidence="4">ATCC 43099 / DSM 3394 / CCM 3739 / CIP 104546 / IAM 13178 / JCM 8861 / NBRC 102185 / NCIMB 2190 / MS3</strain>
    </source>
</reference>
<evidence type="ECO:0000313" key="3">
    <source>
        <dbReference type="EMBL" id="ELY29959.1"/>
    </source>
</evidence>
<dbReference type="Proteomes" id="UP000011543">
    <property type="component" value="Unassembled WGS sequence"/>
</dbReference>
<dbReference type="eggNOG" id="ENOG502N5ET">
    <property type="taxonomic scope" value="Archaea"/>
</dbReference>
<dbReference type="PaxDb" id="547559-Nmag_2058"/>
<dbReference type="EMBL" id="AOHS01000034">
    <property type="protein sequence ID" value="ELY29959.1"/>
    <property type="molecule type" value="Genomic_DNA"/>
</dbReference>
<evidence type="ECO:0000313" key="4">
    <source>
        <dbReference type="Proteomes" id="UP000001879"/>
    </source>
</evidence>